<evidence type="ECO:0000256" key="2">
    <source>
        <dbReference type="ARBA" id="ARBA00023125"/>
    </source>
</evidence>
<dbReference type="PROSITE" id="PS50987">
    <property type="entry name" value="HTH_ARSR_2"/>
    <property type="match status" value="1"/>
</dbReference>
<dbReference type="RefSeq" id="WP_028983464.1">
    <property type="nucleotide sequence ID" value="NZ_AP021853.1"/>
</dbReference>
<evidence type="ECO:0000259" key="4">
    <source>
        <dbReference type="PROSITE" id="PS50987"/>
    </source>
</evidence>
<evidence type="ECO:0000313" key="5">
    <source>
        <dbReference type="EMBL" id="BBN97668.1"/>
    </source>
</evidence>
<name>A0A5K7WYH8_9BACL</name>
<reference evidence="5 6" key="1">
    <citation type="submission" date="2019-09" db="EMBL/GenBank/DDBJ databases">
        <title>Complete genome sequence of Sporolactobacillus terrae 70-3.</title>
        <authorList>
            <person name="Tanaka N."/>
            <person name="Shiwa Y."/>
            <person name="Fujita N."/>
            <person name="Tanasupawat S."/>
        </authorList>
    </citation>
    <scope>NUCLEOTIDE SEQUENCE [LARGE SCALE GENOMIC DNA]</scope>
    <source>
        <strain evidence="5 6">70-3</strain>
    </source>
</reference>
<dbReference type="AlphaFoldDB" id="A0A5K7WYH8"/>
<dbReference type="Gene3D" id="1.10.10.10">
    <property type="entry name" value="Winged helix-like DNA-binding domain superfamily/Winged helix DNA-binding domain"/>
    <property type="match status" value="1"/>
</dbReference>
<dbReference type="NCBIfam" id="NF033788">
    <property type="entry name" value="HTH_metalloreg"/>
    <property type="match status" value="1"/>
</dbReference>
<evidence type="ECO:0000313" key="6">
    <source>
        <dbReference type="Proteomes" id="UP000326951"/>
    </source>
</evidence>
<keyword evidence="3" id="KW-0804">Transcription</keyword>
<keyword evidence="1" id="KW-0805">Transcription regulation</keyword>
<dbReference type="InterPro" id="IPR036390">
    <property type="entry name" value="WH_DNA-bd_sf"/>
</dbReference>
<accession>A0A5K7WYH8</accession>
<dbReference type="Proteomes" id="UP000326951">
    <property type="component" value="Chromosome"/>
</dbReference>
<dbReference type="GO" id="GO:0003700">
    <property type="term" value="F:DNA-binding transcription factor activity"/>
    <property type="evidence" value="ECO:0007669"/>
    <property type="project" value="InterPro"/>
</dbReference>
<dbReference type="InterPro" id="IPR011991">
    <property type="entry name" value="ArsR-like_HTH"/>
</dbReference>
<dbReference type="PANTHER" id="PTHR33154:SF18">
    <property type="entry name" value="ARSENICAL RESISTANCE OPERON REPRESSOR"/>
    <property type="match status" value="1"/>
</dbReference>
<protein>
    <recommendedName>
        <fullName evidence="4">HTH arsR-type domain-containing protein</fullName>
    </recommendedName>
</protein>
<gene>
    <name evidence="5" type="ORF">St703_03730</name>
</gene>
<sequence length="107" mass="11882">MVGTNARVAELAASLKLLGDPTRLTLLSYLKQKELCVCELVDALNVSQPAISQHLKKLRLAGIVQERKQGTWVYYSLNQQLPDYVSVILKALPDQQLPSCDNPNCCK</sequence>
<dbReference type="SUPFAM" id="SSF46785">
    <property type="entry name" value="Winged helix' DNA-binding domain"/>
    <property type="match status" value="1"/>
</dbReference>
<evidence type="ECO:0000256" key="1">
    <source>
        <dbReference type="ARBA" id="ARBA00023015"/>
    </source>
</evidence>
<feature type="domain" description="HTH arsR-type" evidence="4">
    <location>
        <begin position="3"/>
        <end position="96"/>
    </location>
</feature>
<dbReference type="SMART" id="SM00418">
    <property type="entry name" value="HTH_ARSR"/>
    <property type="match status" value="1"/>
</dbReference>
<organism evidence="5 6">
    <name type="scientific">Sporolactobacillus terrae</name>
    <dbReference type="NCBI Taxonomy" id="269673"/>
    <lineage>
        <taxon>Bacteria</taxon>
        <taxon>Bacillati</taxon>
        <taxon>Bacillota</taxon>
        <taxon>Bacilli</taxon>
        <taxon>Bacillales</taxon>
        <taxon>Sporolactobacillaceae</taxon>
        <taxon>Sporolactobacillus</taxon>
    </lineage>
</organism>
<dbReference type="InterPro" id="IPR036388">
    <property type="entry name" value="WH-like_DNA-bd_sf"/>
</dbReference>
<dbReference type="GO" id="GO:0003677">
    <property type="term" value="F:DNA binding"/>
    <property type="evidence" value="ECO:0007669"/>
    <property type="project" value="UniProtKB-KW"/>
</dbReference>
<dbReference type="CDD" id="cd00090">
    <property type="entry name" value="HTH_ARSR"/>
    <property type="match status" value="1"/>
</dbReference>
<proteinExistence type="predicted"/>
<dbReference type="EMBL" id="AP021853">
    <property type="protein sequence ID" value="BBN97668.1"/>
    <property type="molecule type" value="Genomic_DNA"/>
</dbReference>
<dbReference type="PRINTS" id="PR00778">
    <property type="entry name" value="HTHARSR"/>
</dbReference>
<dbReference type="PANTHER" id="PTHR33154">
    <property type="entry name" value="TRANSCRIPTIONAL REGULATOR, ARSR FAMILY"/>
    <property type="match status" value="1"/>
</dbReference>
<dbReference type="Pfam" id="PF01022">
    <property type="entry name" value="HTH_5"/>
    <property type="match status" value="1"/>
</dbReference>
<dbReference type="InterPro" id="IPR051081">
    <property type="entry name" value="HTH_MetalResp_TranReg"/>
</dbReference>
<evidence type="ECO:0000256" key="3">
    <source>
        <dbReference type="ARBA" id="ARBA00023163"/>
    </source>
</evidence>
<keyword evidence="2" id="KW-0238">DNA-binding</keyword>
<dbReference type="InterPro" id="IPR001845">
    <property type="entry name" value="HTH_ArsR_DNA-bd_dom"/>
</dbReference>